<accession>A0ABN4UUS3</accession>
<gene>
    <name evidence="1" type="ORF">BW47_05055</name>
</gene>
<organism evidence="1 2">
    <name type="scientific">Thermosipho melanesiensis</name>
    <dbReference type="NCBI Taxonomy" id="46541"/>
    <lineage>
        <taxon>Bacteria</taxon>
        <taxon>Thermotogati</taxon>
        <taxon>Thermotogota</taxon>
        <taxon>Thermotogae</taxon>
        <taxon>Thermotogales</taxon>
        <taxon>Fervidobacteriaceae</taxon>
        <taxon>Thermosipho</taxon>
    </lineage>
</organism>
<evidence type="ECO:0000313" key="1">
    <source>
        <dbReference type="EMBL" id="APT73923.1"/>
    </source>
</evidence>
<protein>
    <submittedName>
        <fullName evidence="1">Uncharacterized protein</fullName>
    </submittedName>
</protein>
<evidence type="ECO:0000313" key="2">
    <source>
        <dbReference type="Proteomes" id="UP000185490"/>
    </source>
</evidence>
<reference evidence="1 2" key="1">
    <citation type="submission" date="2014-02" db="EMBL/GenBank/DDBJ databases">
        <title>Diversity of Thermotogales isolates from hydrothermal vents.</title>
        <authorList>
            <person name="Haverkamp T.H.A."/>
            <person name="Lossouarn J."/>
            <person name="Geslin C."/>
            <person name="Nesbo C.L."/>
        </authorList>
    </citation>
    <scope>NUCLEOTIDE SEQUENCE [LARGE SCALE GENOMIC DNA]</scope>
    <source>
        <strain evidence="1 2">431</strain>
    </source>
</reference>
<keyword evidence="2" id="KW-1185">Reference proteome</keyword>
<name>A0ABN4UUS3_9BACT</name>
<sequence length="68" mass="7635">MRISGVSNISYTPRIVAKTVSQQKTPIMTKEQMAQLLSFMTYQQNNMNLKLVRIAGALYSGKKIDQAV</sequence>
<dbReference type="RefSeq" id="WP_012057164.1">
    <property type="nucleotide sequence ID" value="NZ_CP007389.1"/>
</dbReference>
<dbReference type="Proteomes" id="UP000185490">
    <property type="component" value="Chromosome"/>
</dbReference>
<dbReference type="EMBL" id="CP007389">
    <property type="protein sequence ID" value="APT73923.1"/>
    <property type="molecule type" value="Genomic_DNA"/>
</dbReference>
<proteinExistence type="predicted"/>